<dbReference type="SMART" id="SM00448">
    <property type="entry name" value="REC"/>
    <property type="match status" value="1"/>
</dbReference>
<organism evidence="4 5">
    <name type="scientific">Alkalitalea saponilacus</name>
    <dbReference type="NCBI Taxonomy" id="889453"/>
    <lineage>
        <taxon>Bacteria</taxon>
        <taxon>Pseudomonadati</taxon>
        <taxon>Bacteroidota</taxon>
        <taxon>Bacteroidia</taxon>
        <taxon>Marinilabiliales</taxon>
        <taxon>Marinilabiliaceae</taxon>
        <taxon>Alkalitalea</taxon>
    </lineage>
</organism>
<dbReference type="EMBL" id="FUYV01000017">
    <property type="protein sequence ID" value="SKC23387.1"/>
    <property type="molecule type" value="Genomic_DNA"/>
</dbReference>
<dbReference type="STRING" id="889453.SAMN03080601_02683"/>
<dbReference type="GO" id="GO:0000160">
    <property type="term" value="P:phosphorelay signal transduction system"/>
    <property type="evidence" value="ECO:0007669"/>
    <property type="project" value="InterPro"/>
</dbReference>
<evidence type="ECO:0000313" key="5">
    <source>
        <dbReference type="Proteomes" id="UP000191055"/>
    </source>
</evidence>
<dbReference type="SUPFAM" id="SSF52172">
    <property type="entry name" value="CheY-like"/>
    <property type="match status" value="1"/>
</dbReference>
<dbReference type="RefSeq" id="WP_198314172.1">
    <property type="nucleotide sequence ID" value="NZ_CP021904.1"/>
</dbReference>
<dbReference type="PROSITE" id="PS50110">
    <property type="entry name" value="RESPONSE_REGULATORY"/>
    <property type="match status" value="1"/>
</dbReference>
<keyword evidence="1 2" id="KW-0597">Phosphoprotein</keyword>
<feature type="modified residue" description="4-aspartylphosphate" evidence="2">
    <location>
        <position position="67"/>
    </location>
</feature>
<dbReference type="PANTHER" id="PTHR43719">
    <property type="entry name" value="TWO-COMPONENT HISTIDINE KINASE"/>
    <property type="match status" value="1"/>
</dbReference>
<dbReference type="AlphaFoldDB" id="A0A1T5HRX6"/>
<sequence>MNESYMGTSEQLCRLKVLIVEDDFINMEFLVEILRLYVAELFRATNGQEAIDMTLNQSSSIDLILMDIKMPFMDGFEATNTIRQHGLNIPIIAQTAYATEFDKKRILQAGFDGYISKPIDEKLLIQTILNVL</sequence>
<dbReference type="Pfam" id="PF00072">
    <property type="entry name" value="Response_reg"/>
    <property type="match status" value="1"/>
</dbReference>
<protein>
    <submittedName>
        <fullName evidence="4">CheY chemotaxis protein or a CheY-like REC (Receiver) domain</fullName>
    </submittedName>
</protein>
<dbReference type="InterPro" id="IPR001789">
    <property type="entry name" value="Sig_transdc_resp-reg_receiver"/>
</dbReference>
<dbReference type="InterPro" id="IPR050956">
    <property type="entry name" value="2C_system_His_kinase"/>
</dbReference>
<dbReference type="Gene3D" id="3.40.50.2300">
    <property type="match status" value="1"/>
</dbReference>
<evidence type="ECO:0000259" key="3">
    <source>
        <dbReference type="PROSITE" id="PS50110"/>
    </source>
</evidence>
<keyword evidence="5" id="KW-1185">Reference proteome</keyword>
<gene>
    <name evidence="4" type="ORF">SAMN03080601_02683</name>
</gene>
<evidence type="ECO:0000256" key="1">
    <source>
        <dbReference type="ARBA" id="ARBA00022553"/>
    </source>
</evidence>
<accession>A0A1T5HRX6</accession>
<reference evidence="4 5" key="1">
    <citation type="submission" date="2017-02" db="EMBL/GenBank/DDBJ databases">
        <authorList>
            <person name="Peterson S.W."/>
        </authorList>
    </citation>
    <scope>NUCLEOTIDE SEQUENCE [LARGE SCALE GENOMIC DNA]</scope>
    <source>
        <strain evidence="4 5">DSM 24412</strain>
    </source>
</reference>
<evidence type="ECO:0000256" key="2">
    <source>
        <dbReference type="PROSITE-ProRule" id="PRU00169"/>
    </source>
</evidence>
<dbReference type="PANTHER" id="PTHR43719:SF28">
    <property type="entry name" value="PEROXIDE STRESS-ACTIVATED HISTIDINE KINASE MAK1-RELATED"/>
    <property type="match status" value="1"/>
</dbReference>
<evidence type="ECO:0000313" key="4">
    <source>
        <dbReference type="EMBL" id="SKC23387.1"/>
    </source>
</evidence>
<dbReference type="Proteomes" id="UP000191055">
    <property type="component" value="Unassembled WGS sequence"/>
</dbReference>
<feature type="domain" description="Response regulatory" evidence="3">
    <location>
        <begin position="16"/>
        <end position="132"/>
    </location>
</feature>
<proteinExistence type="predicted"/>
<name>A0A1T5HRX6_9BACT</name>
<dbReference type="InterPro" id="IPR011006">
    <property type="entry name" value="CheY-like_superfamily"/>
</dbReference>